<name>K0R6S9_THAOC</name>
<feature type="region of interest" description="Disordered" evidence="1">
    <location>
        <begin position="1"/>
        <end position="101"/>
    </location>
</feature>
<gene>
    <name evidence="2" type="ORF">THAOC_32617</name>
</gene>
<organism evidence="2 3">
    <name type="scientific">Thalassiosira oceanica</name>
    <name type="common">Marine diatom</name>
    <dbReference type="NCBI Taxonomy" id="159749"/>
    <lineage>
        <taxon>Eukaryota</taxon>
        <taxon>Sar</taxon>
        <taxon>Stramenopiles</taxon>
        <taxon>Ochrophyta</taxon>
        <taxon>Bacillariophyta</taxon>
        <taxon>Coscinodiscophyceae</taxon>
        <taxon>Thalassiosirophycidae</taxon>
        <taxon>Thalassiosirales</taxon>
        <taxon>Thalassiosiraceae</taxon>
        <taxon>Thalassiosira</taxon>
    </lineage>
</organism>
<evidence type="ECO:0000256" key="1">
    <source>
        <dbReference type="SAM" id="MobiDB-lite"/>
    </source>
</evidence>
<proteinExistence type="predicted"/>
<comment type="caution">
    <text evidence="2">The sequence shown here is derived from an EMBL/GenBank/DDBJ whole genome shotgun (WGS) entry which is preliminary data.</text>
</comment>
<evidence type="ECO:0000313" key="2">
    <source>
        <dbReference type="EMBL" id="EJK48575.1"/>
    </source>
</evidence>
<sequence>MSNASTSLIDDDDESDESIAEEEAPAQDQGPQQQREGLVSRALGGIMTAAPQPQEDYRTQSSSVVIPSPPPSAGGTSGSLPRPRARSGSRSSEDIDSSPLSGWIFPSDVLAAVDGVSADGLRHRDVVGLLAAGGAGGTGTSTLCRVAVTEADDARRRGPGTV</sequence>
<dbReference type="AlphaFoldDB" id="K0R6S9"/>
<protein>
    <recommendedName>
        <fullName evidence="4">PDZ domain-containing protein</fullName>
    </recommendedName>
</protein>
<accession>K0R6S9</accession>
<feature type="compositionally biased region" description="Acidic residues" evidence="1">
    <location>
        <begin position="9"/>
        <end position="25"/>
    </location>
</feature>
<dbReference type="Proteomes" id="UP000266841">
    <property type="component" value="Unassembled WGS sequence"/>
</dbReference>
<reference evidence="2 3" key="1">
    <citation type="journal article" date="2012" name="Genome Biol.">
        <title>Genome and low-iron response of an oceanic diatom adapted to chronic iron limitation.</title>
        <authorList>
            <person name="Lommer M."/>
            <person name="Specht M."/>
            <person name="Roy A.S."/>
            <person name="Kraemer L."/>
            <person name="Andreson R."/>
            <person name="Gutowska M.A."/>
            <person name="Wolf J."/>
            <person name="Bergner S.V."/>
            <person name="Schilhabel M.B."/>
            <person name="Klostermeier U.C."/>
            <person name="Beiko R.G."/>
            <person name="Rosenstiel P."/>
            <person name="Hippler M."/>
            <person name="Laroche J."/>
        </authorList>
    </citation>
    <scope>NUCLEOTIDE SEQUENCE [LARGE SCALE GENOMIC DNA]</scope>
    <source>
        <strain evidence="2 3">CCMP1005</strain>
    </source>
</reference>
<feature type="compositionally biased region" description="Low complexity" evidence="1">
    <location>
        <begin position="78"/>
        <end position="90"/>
    </location>
</feature>
<evidence type="ECO:0000313" key="3">
    <source>
        <dbReference type="Proteomes" id="UP000266841"/>
    </source>
</evidence>
<keyword evidence="3" id="KW-1185">Reference proteome</keyword>
<dbReference type="EMBL" id="AGNL01045695">
    <property type="protein sequence ID" value="EJK48575.1"/>
    <property type="molecule type" value="Genomic_DNA"/>
</dbReference>
<evidence type="ECO:0008006" key="4">
    <source>
        <dbReference type="Google" id="ProtNLM"/>
    </source>
</evidence>